<dbReference type="STRING" id="1909395.BKM31_14750"/>
<keyword evidence="2" id="KW-1185">Reference proteome</keyword>
<accession>A0A1U9ZX68</accession>
<protein>
    <submittedName>
        <fullName evidence="1">Uncharacterized protein</fullName>
    </submittedName>
</protein>
<reference evidence="2" key="1">
    <citation type="journal article" date="2017" name="Med. Chem. Commun.">
        <title>Nonomuraea sp. ATCC 55076 harbours the largest actinomycete chromosome to date and the kistamicin biosynthetic gene cluster.</title>
        <authorList>
            <person name="Nazari B."/>
            <person name="Forneris C.C."/>
            <person name="Gibson M.I."/>
            <person name="Moon K."/>
            <person name="Schramma K.R."/>
            <person name="Seyedsayamdost M.R."/>
        </authorList>
    </citation>
    <scope>NUCLEOTIDE SEQUENCE [LARGE SCALE GENOMIC DNA]</scope>
    <source>
        <strain evidence="2">ATCC 55076</strain>
    </source>
</reference>
<dbReference type="Proteomes" id="UP000190797">
    <property type="component" value="Chromosome"/>
</dbReference>
<proteinExistence type="predicted"/>
<evidence type="ECO:0000313" key="2">
    <source>
        <dbReference type="Proteomes" id="UP000190797"/>
    </source>
</evidence>
<dbReference type="AlphaFoldDB" id="A0A1U9ZX68"/>
<organism evidence="1 2">
    <name type="scientific">[Actinomadura] parvosata subsp. kistnae</name>
    <dbReference type="NCBI Taxonomy" id="1909395"/>
    <lineage>
        <taxon>Bacteria</taxon>
        <taxon>Bacillati</taxon>
        <taxon>Actinomycetota</taxon>
        <taxon>Actinomycetes</taxon>
        <taxon>Streptosporangiales</taxon>
        <taxon>Streptosporangiaceae</taxon>
        <taxon>Nonomuraea</taxon>
    </lineage>
</organism>
<gene>
    <name evidence="1" type="ORF">BKM31_14750</name>
</gene>
<dbReference type="EMBL" id="CP017717">
    <property type="protein sequence ID" value="AQZ62551.1"/>
    <property type="molecule type" value="Genomic_DNA"/>
</dbReference>
<name>A0A1U9ZX68_9ACTN</name>
<sequence length="76" mass="8224">MSQVQPTMLVSRCQMPKVSLTVAAMTNVTGMATPTTMEYHRHSGVGHHLAATKQATRSAVELTVPVMLWMRPCAVG</sequence>
<evidence type="ECO:0000313" key="1">
    <source>
        <dbReference type="EMBL" id="AQZ62551.1"/>
    </source>
</evidence>
<dbReference type="KEGG" id="noa:BKM31_14750"/>